<evidence type="ECO:0000313" key="1">
    <source>
        <dbReference type="EMBL" id="RMX37885.1"/>
    </source>
</evidence>
<dbReference type="AlphaFoldDB" id="A0A3M6T8Z8"/>
<organism evidence="1 2">
    <name type="scientific">Pocillopora damicornis</name>
    <name type="common">Cauliflower coral</name>
    <name type="synonym">Millepora damicornis</name>
    <dbReference type="NCBI Taxonomy" id="46731"/>
    <lineage>
        <taxon>Eukaryota</taxon>
        <taxon>Metazoa</taxon>
        <taxon>Cnidaria</taxon>
        <taxon>Anthozoa</taxon>
        <taxon>Hexacorallia</taxon>
        <taxon>Scleractinia</taxon>
        <taxon>Astrocoeniina</taxon>
        <taxon>Pocilloporidae</taxon>
        <taxon>Pocillopora</taxon>
    </lineage>
</organism>
<comment type="caution">
    <text evidence="1">The sequence shown here is derived from an EMBL/GenBank/DDBJ whole genome shotgun (WGS) entry which is preliminary data.</text>
</comment>
<evidence type="ECO:0000313" key="2">
    <source>
        <dbReference type="Proteomes" id="UP000275408"/>
    </source>
</evidence>
<sequence length="153" mass="17336">MPSKASKLGQPLTDYSLMLLTVTNARILGLAVSNNLKGNDHVVNIIKKANKRLHFIVQFKRTKVPEQDIITFYVTCVGPVLEYSCQVFHFARPAYLSDTIEWVQKRVLAIIYPDSDYADSLDLRGILKLNNRRLKACDILKFTRQPGGQSDIV</sequence>
<accession>A0A3M6T8Z8</accession>
<name>A0A3M6T8Z8_POCDA</name>
<keyword evidence="2" id="KW-1185">Reference proteome</keyword>
<gene>
    <name evidence="1" type="ORF">pdam_00007021</name>
</gene>
<dbReference type="OrthoDB" id="5987559at2759"/>
<reference evidence="1 2" key="1">
    <citation type="journal article" date="2018" name="Sci. Rep.">
        <title>Comparative analysis of the Pocillopora damicornis genome highlights role of immune system in coral evolution.</title>
        <authorList>
            <person name="Cunning R."/>
            <person name="Bay R.A."/>
            <person name="Gillette P."/>
            <person name="Baker A.C."/>
            <person name="Traylor-Knowles N."/>
        </authorList>
    </citation>
    <scope>NUCLEOTIDE SEQUENCE [LARGE SCALE GENOMIC DNA]</scope>
    <source>
        <strain evidence="1">RSMAS</strain>
        <tissue evidence="1">Whole animal</tissue>
    </source>
</reference>
<protein>
    <submittedName>
        <fullName evidence="1">Uncharacterized protein</fullName>
    </submittedName>
</protein>
<proteinExistence type="predicted"/>
<dbReference type="EMBL" id="RCHS01004067">
    <property type="protein sequence ID" value="RMX37885.1"/>
    <property type="molecule type" value="Genomic_DNA"/>
</dbReference>
<dbReference type="Proteomes" id="UP000275408">
    <property type="component" value="Unassembled WGS sequence"/>
</dbReference>